<feature type="non-terminal residue" evidence="3">
    <location>
        <position position="1"/>
    </location>
</feature>
<dbReference type="Proteomes" id="UP000807353">
    <property type="component" value="Unassembled WGS sequence"/>
</dbReference>
<organism evidence="3 4">
    <name type="scientific">Collybia nuda</name>
    <dbReference type="NCBI Taxonomy" id="64659"/>
    <lineage>
        <taxon>Eukaryota</taxon>
        <taxon>Fungi</taxon>
        <taxon>Dikarya</taxon>
        <taxon>Basidiomycota</taxon>
        <taxon>Agaricomycotina</taxon>
        <taxon>Agaricomycetes</taxon>
        <taxon>Agaricomycetidae</taxon>
        <taxon>Agaricales</taxon>
        <taxon>Tricholomatineae</taxon>
        <taxon>Clitocybaceae</taxon>
        <taxon>Collybia</taxon>
    </lineage>
</organism>
<comment type="caution">
    <text evidence="3">The sequence shown here is derived from an EMBL/GenBank/DDBJ whole genome shotgun (WGS) entry which is preliminary data.</text>
</comment>
<keyword evidence="1" id="KW-0677">Repeat</keyword>
<dbReference type="PANTHER" id="PTHR10039:SF16">
    <property type="entry name" value="GPI INOSITOL-DEACYLASE"/>
    <property type="match status" value="1"/>
</dbReference>
<keyword evidence="4" id="KW-1185">Reference proteome</keyword>
<dbReference type="OrthoDB" id="5967843at2759"/>
<protein>
    <recommendedName>
        <fullName evidence="2">Nephrocystin 3-like N-terminal domain-containing protein</fullName>
    </recommendedName>
</protein>
<feature type="domain" description="Nephrocystin 3-like N-terminal" evidence="2">
    <location>
        <begin position="26"/>
        <end position="188"/>
    </location>
</feature>
<evidence type="ECO:0000313" key="3">
    <source>
        <dbReference type="EMBL" id="KAF9464062.1"/>
    </source>
</evidence>
<evidence type="ECO:0000259" key="2">
    <source>
        <dbReference type="Pfam" id="PF24883"/>
    </source>
</evidence>
<accession>A0A9P6CFK0</accession>
<dbReference type="Gene3D" id="3.40.50.300">
    <property type="entry name" value="P-loop containing nucleotide triphosphate hydrolases"/>
    <property type="match status" value="1"/>
</dbReference>
<evidence type="ECO:0000313" key="4">
    <source>
        <dbReference type="Proteomes" id="UP000807353"/>
    </source>
</evidence>
<dbReference type="SUPFAM" id="SSF52540">
    <property type="entry name" value="P-loop containing nucleoside triphosphate hydrolases"/>
    <property type="match status" value="1"/>
</dbReference>
<dbReference type="PANTHER" id="PTHR10039">
    <property type="entry name" value="AMELOGENIN"/>
    <property type="match status" value="1"/>
</dbReference>
<gene>
    <name evidence="3" type="ORF">BDZ94DRAFT_1127223</name>
</gene>
<dbReference type="Pfam" id="PF24883">
    <property type="entry name" value="NPHP3_N"/>
    <property type="match status" value="1"/>
</dbReference>
<name>A0A9P6CFK0_9AGAR</name>
<dbReference type="InterPro" id="IPR056884">
    <property type="entry name" value="NPHP3-like_N"/>
</dbReference>
<dbReference type="EMBL" id="MU150257">
    <property type="protein sequence ID" value="KAF9464062.1"/>
    <property type="molecule type" value="Genomic_DNA"/>
</dbReference>
<feature type="non-terminal residue" evidence="3">
    <location>
        <position position="274"/>
    </location>
</feature>
<dbReference type="AlphaFoldDB" id="A0A9P6CFK0"/>
<reference evidence="3" key="1">
    <citation type="submission" date="2020-11" db="EMBL/GenBank/DDBJ databases">
        <authorList>
            <consortium name="DOE Joint Genome Institute"/>
            <person name="Ahrendt S."/>
            <person name="Riley R."/>
            <person name="Andreopoulos W."/>
            <person name="Labutti K."/>
            <person name="Pangilinan J."/>
            <person name="Ruiz-Duenas F.J."/>
            <person name="Barrasa J.M."/>
            <person name="Sanchez-Garcia M."/>
            <person name="Camarero S."/>
            <person name="Miyauchi S."/>
            <person name="Serrano A."/>
            <person name="Linde D."/>
            <person name="Babiker R."/>
            <person name="Drula E."/>
            <person name="Ayuso-Fernandez I."/>
            <person name="Pacheco R."/>
            <person name="Padilla G."/>
            <person name="Ferreira P."/>
            <person name="Barriuso J."/>
            <person name="Kellner H."/>
            <person name="Castanera R."/>
            <person name="Alfaro M."/>
            <person name="Ramirez L."/>
            <person name="Pisabarro A.G."/>
            <person name="Kuo A."/>
            <person name="Tritt A."/>
            <person name="Lipzen A."/>
            <person name="He G."/>
            <person name="Yan M."/>
            <person name="Ng V."/>
            <person name="Cullen D."/>
            <person name="Martin F."/>
            <person name="Rosso M.-N."/>
            <person name="Henrissat B."/>
            <person name="Hibbett D."/>
            <person name="Martinez A.T."/>
            <person name="Grigoriev I.V."/>
        </authorList>
    </citation>
    <scope>NUCLEOTIDE SEQUENCE</scope>
    <source>
        <strain evidence="3">CBS 247.69</strain>
    </source>
</reference>
<sequence length="274" mass="30717">GAFHNSGERFNPPKCHPKTRIAILNTIRDWYRSEDISVPRIMWLYGPAGSGKSAISQSMAEECHKAGTLAASFFFSRTALGRNDASRLVATIAHQIAYSITDAQLLIQREIENDPMVFSKSLATQLYQLVARPLCAITPDTSGCWPKLIIIDGLDECNGGEIQRAIISSFASMATQYSIPLRIMISSRPEQSIRGTFSLPDKNWTYVSLVLGDNYESTCDIALFLWDSFLDIRNTHVLKLYIPEKWPSQHDVDILVQKSSGQFIFASTAMRYIK</sequence>
<evidence type="ECO:0000256" key="1">
    <source>
        <dbReference type="ARBA" id="ARBA00022737"/>
    </source>
</evidence>
<dbReference type="InterPro" id="IPR027417">
    <property type="entry name" value="P-loop_NTPase"/>
</dbReference>
<proteinExistence type="predicted"/>